<protein>
    <submittedName>
        <fullName evidence="1 2">Uncharacterized protein</fullName>
    </submittedName>
</protein>
<organism evidence="1">
    <name type="scientific">Anopheles sinensis</name>
    <name type="common">Mosquito</name>
    <dbReference type="NCBI Taxonomy" id="74873"/>
    <lineage>
        <taxon>Eukaryota</taxon>
        <taxon>Metazoa</taxon>
        <taxon>Ecdysozoa</taxon>
        <taxon>Arthropoda</taxon>
        <taxon>Hexapoda</taxon>
        <taxon>Insecta</taxon>
        <taxon>Pterygota</taxon>
        <taxon>Neoptera</taxon>
        <taxon>Endopterygota</taxon>
        <taxon>Diptera</taxon>
        <taxon>Nematocera</taxon>
        <taxon>Culicoidea</taxon>
        <taxon>Culicidae</taxon>
        <taxon>Anophelinae</taxon>
        <taxon>Anopheles</taxon>
    </lineage>
</organism>
<reference evidence="2" key="2">
    <citation type="submission" date="2020-05" db="UniProtKB">
        <authorList>
            <consortium name="EnsemblMetazoa"/>
        </authorList>
    </citation>
    <scope>IDENTIFICATION</scope>
</reference>
<evidence type="ECO:0000313" key="3">
    <source>
        <dbReference type="Proteomes" id="UP000030765"/>
    </source>
</evidence>
<evidence type="ECO:0000313" key="1">
    <source>
        <dbReference type="EMBL" id="KFB53289.1"/>
    </source>
</evidence>
<gene>
    <name evidence="1" type="ORF">ZHAS_00021629</name>
</gene>
<dbReference type="EMBL" id="ATLV01026718">
    <property type="status" value="NOT_ANNOTATED_CDS"/>
    <property type="molecule type" value="Genomic_DNA"/>
</dbReference>
<accession>A0A084WSU5</accession>
<proteinExistence type="predicted"/>
<name>A0A084WSU5_ANOSI</name>
<dbReference type="VEuPathDB" id="VectorBase:ASIC021629"/>
<dbReference type="AlphaFoldDB" id="A0A084WSU5"/>
<dbReference type="EnsemblMetazoa" id="ASIC021629-RA">
    <property type="protein sequence ID" value="ASIC021629-PA"/>
    <property type="gene ID" value="ASIC021629"/>
</dbReference>
<evidence type="ECO:0000313" key="2">
    <source>
        <dbReference type="EnsemblMetazoa" id="ASIC021629-PA"/>
    </source>
</evidence>
<dbReference type="EMBL" id="KE525418">
    <property type="protein sequence ID" value="KFB53289.1"/>
    <property type="molecule type" value="Genomic_DNA"/>
</dbReference>
<dbReference type="Proteomes" id="UP000030765">
    <property type="component" value="Unassembled WGS sequence"/>
</dbReference>
<sequence>MAAIFISSGKIACGLASPINTRVEGVQGIGSSRWPDALRPSEQIKRIKRAAADGDKTFPLGKGHGMPGLLRPASSKRLLVVDA</sequence>
<keyword evidence="3" id="KW-1185">Reference proteome</keyword>
<reference evidence="1 3" key="1">
    <citation type="journal article" date="2014" name="BMC Genomics">
        <title>Genome sequence of Anopheles sinensis provides insight into genetics basis of mosquito competence for malaria parasites.</title>
        <authorList>
            <person name="Zhou D."/>
            <person name="Zhang D."/>
            <person name="Ding G."/>
            <person name="Shi L."/>
            <person name="Hou Q."/>
            <person name="Ye Y."/>
            <person name="Xu Y."/>
            <person name="Zhou H."/>
            <person name="Xiong C."/>
            <person name="Li S."/>
            <person name="Yu J."/>
            <person name="Hong S."/>
            <person name="Yu X."/>
            <person name="Zou P."/>
            <person name="Chen C."/>
            <person name="Chang X."/>
            <person name="Wang W."/>
            <person name="Lv Y."/>
            <person name="Sun Y."/>
            <person name="Ma L."/>
            <person name="Shen B."/>
            <person name="Zhu C."/>
        </authorList>
    </citation>
    <scope>NUCLEOTIDE SEQUENCE [LARGE SCALE GENOMIC DNA]</scope>
</reference>